<dbReference type="PANTHER" id="PTHR20857">
    <property type="entry name" value="THIAMINE-PHOSPHATE PYROPHOSPHORYLASE"/>
    <property type="match status" value="1"/>
</dbReference>
<dbReference type="InterPro" id="IPR022998">
    <property type="entry name" value="ThiamineP_synth_TenI"/>
</dbReference>
<evidence type="ECO:0000256" key="2">
    <source>
        <dbReference type="ARBA" id="ARBA00022977"/>
    </source>
</evidence>
<dbReference type="SUPFAM" id="SSF51391">
    <property type="entry name" value="Thiamin phosphate synthase"/>
    <property type="match status" value="1"/>
</dbReference>
<reference evidence="4 5" key="1">
    <citation type="submission" date="2015-09" db="EMBL/GenBank/DDBJ databases">
        <title>Draft genome sequence of Aliiroseovarius crassostreae CV919-312TSm, the causative agent of Roseovarius Oyster Disease (formerly Juvenile Oyster Disease).</title>
        <authorList>
            <person name="Kessner L."/>
            <person name="Spinard E."/>
            <person name="Nelson D."/>
        </authorList>
    </citation>
    <scope>NUCLEOTIDE SEQUENCE [LARGE SCALE GENOMIC DNA]</scope>
    <source>
        <strain evidence="4 5">CV919-312</strain>
    </source>
</reference>
<accession>A0A0P7IE59</accession>
<dbReference type="InterPro" id="IPR013785">
    <property type="entry name" value="Aldolase_TIM"/>
</dbReference>
<sequence>MAEAQELERPQIYLLTPPEFELSTFPTDLARVLDSAEIACLRLTLATSDEDRIMRAADVCREVAHARDVPIVISEHALMVERLGLDGVHLGDGARRVRKTRTDLGQDAIVGAYCTNSRHEGMNAGENGADYISFGPAGLSTLGDGTRAEAELFGWWSEMIEVPVVAEGALDADIIRALTPITDFFAIGEEIWRMEDPVAALKTLINAMDEGLAG</sequence>
<dbReference type="Gene3D" id="3.20.20.70">
    <property type="entry name" value="Aldolase class I"/>
    <property type="match status" value="1"/>
</dbReference>
<evidence type="ECO:0000259" key="3">
    <source>
        <dbReference type="Pfam" id="PF02581"/>
    </source>
</evidence>
<dbReference type="RefSeq" id="WP_055191885.1">
    <property type="nucleotide sequence ID" value="NZ_FPBS01000009.1"/>
</dbReference>
<protein>
    <submittedName>
        <fullName evidence="4">Thiamine-phosphate pyrophosphorylase</fullName>
    </submittedName>
</protein>
<keyword evidence="5" id="KW-1185">Reference proteome</keyword>
<organism evidence="4 5">
    <name type="scientific">Aliiroseovarius crassostreae</name>
    <dbReference type="NCBI Taxonomy" id="154981"/>
    <lineage>
        <taxon>Bacteria</taxon>
        <taxon>Pseudomonadati</taxon>
        <taxon>Pseudomonadota</taxon>
        <taxon>Alphaproteobacteria</taxon>
        <taxon>Rhodobacterales</taxon>
        <taxon>Paracoccaceae</taxon>
        <taxon>Aliiroseovarius</taxon>
    </lineage>
</organism>
<gene>
    <name evidence="4" type="ORF">AKJ29_08675</name>
</gene>
<dbReference type="PANTHER" id="PTHR20857:SF15">
    <property type="entry name" value="THIAMINE-PHOSPHATE SYNTHASE"/>
    <property type="match status" value="1"/>
</dbReference>
<keyword evidence="2" id="KW-0784">Thiamine biosynthesis</keyword>
<feature type="domain" description="Thiamine phosphate synthase/TenI" evidence="3">
    <location>
        <begin position="12"/>
        <end position="176"/>
    </location>
</feature>
<dbReference type="Proteomes" id="UP000050471">
    <property type="component" value="Unassembled WGS sequence"/>
</dbReference>
<proteinExistence type="predicted"/>
<dbReference type="GO" id="GO:0005737">
    <property type="term" value="C:cytoplasm"/>
    <property type="evidence" value="ECO:0007669"/>
    <property type="project" value="TreeGrafter"/>
</dbReference>
<name>A0A0P7IE59_9RHOB</name>
<comment type="caution">
    <text evidence="4">The sequence shown here is derived from an EMBL/GenBank/DDBJ whole genome shotgun (WGS) entry which is preliminary data.</text>
</comment>
<dbReference type="EMBL" id="LKBA01000019">
    <property type="protein sequence ID" value="KPN62309.1"/>
    <property type="molecule type" value="Genomic_DNA"/>
</dbReference>
<dbReference type="GO" id="GO:0004789">
    <property type="term" value="F:thiamine-phosphate diphosphorylase activity"/>
    <property type="evidence" value="ECO:0007669"/>
    <property type="project" value="TreeGrafter"/>
</dbReference>
<dbReference type="OrthoDB" id="7159061at2"/>
<dbReference type="CDD" id="cd00564">
    <property type="entry name" value="TMP_TenI"/>
    <property type="match status" value="1"/>
</dbReference>
<evidence type="ECO:0000313" key="5">
    <source>
        <dbReference type="Proteomes" id="UP000050471"/>
    </source>
</evidence>
<dbReference type="GO" id="GO:0009228">
    <property type="term" value="P:thiamine biosynthetic process"/>
    <property type="evidence" value="ECO:0007669"/>
    <property type="project" value="UniProtKB-KW"/>
</dbReference>
<dbReference type="Pfam" id="PF02581">
    <property type="entry name" value="TMP-TENI"/>
    <property type="match status" value="1"/>
</dbReference>
<evidence type="ECO:0000313" key="4">
    <source>
        <dbReference type="EMBL" id="KPN62309.1"/>
    </source>
</evidence>
<dbReference type="InterPro" id="IPR036206">
    <property type="entry name" value="ThiamineP_synth_sf"/>
</dbReference>
<evidence type="ECO:0000256" key="1">
    <source>
        <dbReference type="ARBA" id="ARBA00004948"/>
    </source>
</evidence>
<dbReference type="STRING" id="154981.AKJ29_08675"/>
<comment type="pathway">
    <text evidence="1">Cofactor biosynthesis; thiamine diphosphate biosynthesis.</text>
</comment>
<dbReference type="AlphaFoldDB" id="A0A0P7IE59"/>